<dbReference type="Pfam" id="PF05014">
    <property type="entry name" value="Nuc_deoxyrib_tr"/>
    <property type="match status" value="1"/>
</dbReference>
<dbReference type="PANTHER" id="PTHR15364:SF0">
    <property type="entry name" value="2'-DEOXYNUCLEOSIDE 5'-PHOSPHATE N-HYDROLASE 1"/>
    <property type="match status" value="1"/>
</dbReference>
<evidence type="ECO:0000313" key="2">
    <source>
        <dbReference type="Proteomes" id="UP000178448"/>
    </source>
</evidence>
<protein>
    <recommendedName>
        <fullName evidence="3">2'-deoxynucleoside 5'-phosphate N-hydrolase 1</fullName>
    </recommendedName>
</protein>
<dbReference type="EMBL" id="MFJD01000004">
    <property type="protein sequence ID" value="OGG04215.1"/>
    <property type="molecule type" value="Genomic_DNA"/>
</dbReference>
<evidence type="ECO:0000313" key="1">
    <source>
        <dbReference type="EMBL" id="OGG04215.1"/>
    </source>
</evidence>
<sequence length="185" mass="21390">MVAYFTASVVGKKYHLANYRKIIEIFRKKGFEVIADHIINVEEKDIQLQSKEKRLAFHNQLEKWIGGCDIMVVESTFPSISVGYEISLALHRGKPVLVLYSEGEPPSLFEYHTNDRIICEKYTAMTLEAIIDDFVNYAHGGSDHRFTFFISAGIASYLEDVARKHKMPKSVYLRHLIEEDMRRSK</sequence>
<dbReference type="Proteomes" id="UP000178448">
    <property type="component" value="Unassembled WGS sequence"/>
</dbReference>
<dbReference type="PANTHER" id="PTHR15364">
    <property type="entry name" value="2'-DEOXYNUCLEOSIDE 5'-PHOSPHATE N-HYDROLASE 1"/>
    <property type="match status" value="1"/>
</dbReference>
<dbReference type="Gene3D" id="3.40.50.450">
    <property type="match status" value="1"/>
</dbReference>
<name>A0A1F5YVR5_9BACT</name>
<dbReference type="InterPro" id="IPR051239">
    <property type="entry name" value="2'-dNMP_N-hydrolase"/>
</dbReference>
<dbReference type="InterPro" id="IPR007710">
    <property type="entry name" value="Nucleoside_deoxyribTrfase"/>
</dbReference>
<dbReference type="GO" id="GO:0070694">
    <property type="term" value="F:5-hydroxymethyl-dUMP N-hydrolase activity"/>
    <property type="evidence" value="ECO:0007669"/>
    <property type="project" value="TreeGrafter"/>
</dbReference>
<comment type="caution">
    <text evidence="1">The sequence shown here is derived from an EMBL/GenBank/DDBJ whole genome shotgun (WGS) entry which is preliminary data.</text>
</comment>
<reference evidence="1 2" key="1">
    <citation type="journal article" date="2016" name="Nat. Commun.">
        <title>Thousands of microbial genomes shed light on interconnected biogeochemical processes in an aquifer system.</title>
        <authorList>
            <person name="Anantharaman K."/>
            <person name="Brown C.T."/>
            <person name="Hug L.A."/>
            <person name="Sharon I."/>
            <person name="Castelle C.J."/>
            <person name="Probst A.J."/>
            <person name="Thomas B.C."/>
            <person name="Singh A."/>
            <person name="Wilkins M.J."/>
            <person name="Karaoz U."/>
            <person name="Brodie E.L."/>
            <person name="Williams K.H."/>
            <person name="Hubbard S.S."/>
            <person name="Banfield J.F."/>
        </authorList>
    </citation>
    <scope>NUCLEOTIDE SEQUENCE [LARGE SCALE GENOMIC DNA]</scope>
</reference>
<dbReference type="STRING" id="1798374.A2Z33_03615"/>
<dbReference type="AlphaFoldDB" id="A0A1F5YVR5"/>
<accession>A0A1F5YVR5</accession>
<dbReference type="SUPFAM" id="SSF52309">
    <property type="entry name" value="N-(deoxy)ribosyltransferase-like"/>
    <property type="match status" value="1"/>
</dbReference>
<evidence type="ECO:0008006" key="3">
    <source>
        <dbReference type="Google" id="ProtNLM"/>
    </source>
</evidence>
<gene>
    <name evidence="1" type="ORF">A2Z33_03615</name>
</gene>
<proteinExistence type="predicted"/>
<dbReference type="GO" id="GO:0009159">
    <property type="term" value="P:deoxyribonucleoside monophosphate catabolic process"/>
    <property type="evidence" value="ECO:0007669"/>
    <property type="project" value="TreeGrafter"/>
</dbReference>
<organism evidence="1 2">
    <name type="scientific">Candidatus Gottesmanbacteria bacterium RBG_16_52_11</name>
    <dbReference type="NCBI Taxonomy" id="1798374"/>
    <lineage>
        <taxon>Bacteria</taxon>
        <taxon>Candidatus Gottesmaniibacteriota</taxon>
    </lineage>
</organism>